<feature type="chain" id="PRO_5030857997" evidence="1">
    <location>
        <begin position="24"/>
        <end position="111"/>
    </location>
</feature>
<feature type="signal peptide" evidence="1">
    <location>
        <begin position="1"/>
        <end position="23"/>
    </location>
</feature>
<name>A0A7S2XCU8_9EUKA</name>
<accession>A0A7S2XCU8</accession>
<gene>
    <name evidence="2" type="ORF">LSP00402_LOCUS14554</name>
</gene>
<dbReference type="EMBL" id="HBHP01023404">
    <property type="protein sequence ID" value="CAD9770568.1"/>
    <property type="molecule type" value="Transcribed_RNA"/>
</dbReference>
<reference evidence="2" key="1">
    <citation type="submission" date="2021-01" db="EMBL/GenBank/DDBJ databases">
        <authorList>
            <person name="Corre E."/>
            <person name="Pelletier E."/>
            <person name="Niang G."/>
            <person name="Scheremetjew M."/>
            <person name="Finn R."/>
            <person name="Kale V."/>
            <person name="Holt S."/>
            <person name="Cochrane G."/>
            <person name="Meng A."/>
            <person name="Brown T."/>
            <person name="Cohen L."/>
        </authorList>
    </citation>
    <scope>NUCLEOTIDE SEQUENCE</scope>
    <source>
        <strain evidence="2">CCMP622</strain>
    </source>
</reference>
<proteinExistence type="predicted"/>
<evidence type="ECO:0000256" key="1">
    <source>
        <dbReference type="SAM" id="SignalP"/>
    </source>
</evidence>
<sequence>MPLDLQTKPWVILVALAAPFVHGMSCVVSNEKVMPPAFSFTSATYVTLQMKSTQSANTLEATEFEVETGSKLTVRSESPRESAVKSFFVPWATATSLYLAVTSMVSKSIGK</sequence>
<dbReference type="AlphaFoldDB" id="A0A7S2XCU8"/>
<protein>
    <submittedName>
        <fullName evidence="2">Uncharacterized protein</fullName>
    </submittedName>
</protein>
<organism evidence="2">
    <name type="scientific">Lotharella oceanica</name>
    <dbReference type="NCBI Taxonomy" id="641309"/>
    <lineage>
        <taxon>Eukaryota</taxon>
        <taxon>Sar</taxon>
        <taxon>Rhizaria</taxon>
        <taxon>Cercozoa</taxon>
        <taxon>Chlorarachniophyceae</taxon>
        <taxon>Lotharella</taxon>
    </lineage>
</organism>
<keyword evidence="1" id="KW-0732">Signal</keyword>
<evidence type="ECO:0000313" key="2">
    <source>
        <dbReference type="EMBL" id="CAD9770568.1"/>
    </source>
</evidence>